<protein>
    <submittedName>
        <fullName evidence="3">Uncharacterized protein</fullName>
    </submittedName>
</protein>
<sequence length="778" mass="83669">MGSRLTVLEVGPTPYDPLEALCEVPQPQGTTSRIAVRRADLVEFPCAKTYPEKDVEDEYCLIDDSRECLSTTASGTDSAADASESTSRNSSSQQGTADAVTLSPPHPLPQPSAPPSVAPHIFQKRLRTSNSMIRFRTIDKATVCIKKDHSVTGGHEVTGEALMSHVLTEQALRHHYRKGLGFVADTEGDRMAGGLNESGGMSEASRAMLRQLRRGNYSYQAPSRFGGVPFTPMLAHGGGDAPPSPSAAPQLTQPPSSGSPPDPSYALRGLASDEFAMAAVKFIPPGPTAISARPNLPSHLKETHALPMQGQNKSVVDGVMRRRLGLTGQQSSWGMVYGALDLLDKGKEMHGVTVLGWKGDSEVTRQLKSENVRAVAASAVGRRGLFVWGDDNGPNELISIHEVEFDTTPAPSASRNPPPPSTTHKRRVAVTSVTRIDPTGDMAGTFRHLPFKTDTSSPEQQFVRALGRLYTGGARPAPNTDPRAVEYLRRVDMGTILRQDLGFLGYSAATDNWPAALSAISFLSGRPLFHIGCGVPEWEMVVDVNALYRLHQAGGASTGGTFMSRALACLDYNKCMTPDRFIEKLARYFRVEPMPTKPPPPTAAHSCSPSPPPSAVPDIERLIGGRQDIIEPAKTILFQLVCLDPVERGVKEADAVRGQIVRLLQERTIVSRPLPGASEGSGDVDDTPYRIILPPSPADMPAVPPRTTTRPQPYDGGGWCCLMPLVLLMVGFLLLMVTSMLLVVEPVSSSVTPVGLPHACMPPHNGLGDCLPHTTWQL</sequence>
<feature type="region of interest" description="Disordered" evidence="1">
    <location>
        <begin position="406"/>
        <end position="427"/>
    </location>
</feature>
<feature type="compositionally biased region" description="Pro residues" evidence="1">
    <location>
        <begin position="104"/>
        <end position="117"/>
    </location>
</feature>
<feature type="compositionally biased region" description="Low complexity" evidence="1">
    <location>
        <begin position="247"/>
        <end position="256"/>
    </location>
</feature>
<dbReference type="PANTHER" id="PTHR48125">
    <property type="entry name" value="LP07818P1"/>
    <property type="match status" value="1"/>
</dbReference>
<feature type="region of interest" description="Disordered" evidence="1">
    <location>
        <begin position="230"/>
        <end position="265"/>
    </location>
</feature>
<accession>A0A0G4F3H7</accession>
<evidence type="ECO:0000256" key="2">
    <source>
        <dbReference type="SAM" id="Phobius"/>
    </source>
</evidence>
<keyword evidence="2" id="KW-0812">Transmembrane</keyword>
<dbReference type="AlphaFoldDB" id="A0A0G4F3H7"/>
<organism evidence="3 4">
    <name type="scientific">Vitrella brassicaformis (strain CCMP3155)</name>
    <dbReference type="NCBI Taxonomy" id="1169540"/>
    <lineage>
        <taxon>Eukaryota</taxon>
        <taxon>Sar</taxon>
        <taxon>Alveolata</taxon>
        <taxon>Colpodellida</taxon>
        <taxon>Vitrellaceae</taxon>
        <taxon>Vitrella</taxon>
    </lineage>
</organism>
<dbReference type="Proteomes" id="UP000041254">
    <property type="component" value="Unassembled WGS sequence"/>
</dbReference>
<dbReference type="EMBL" id="CDMY01000366">
    <property type="protein sequence ID" value="CEM06472.1"/>
    <property type="molecule type" value="Genomic_DNA"/>
</dbReference>
<evidence type="ECO:0000313" key="4">
    <source>
        <dbReference type="Proteomes" id="UP000041254"/>
    </source>
</evidence>
<reference evidence="3 4" key="1">
    <citation type="submission" date="2014-11" db="EMBL/GenBank/DDBJ databases">
        <authorList>
            <person name="Zhu J."/>
            <person name="Qi W."/>
            <person name="Song R."/>
        </authorList>
    </citation>
    <scope>NUCLEOTIDE SEQUENCE [LARGE SCALE GENOMIC DNA]</scope>
</reference>
<keyword evidence="4" id="KW-1185">Reference proteome</keyword>
<gene>
    <name evidence="3" type="ORF">Vbra_5666</name>
</gene>
<name>A0A0G4F3H7_VITBC</name>
<dbReference type="InParanoid" id="A0A0G4F3H7"/>
<dbReference type="PANTHER" id="PTHR48125:SF10">
    <property type="entry name" value="OS12G0136300 PROTEIN"/>
    <property type="match status" value="1"/>
</dbReference>
<feature type="transmembrane region" description="Helical" evidence="2">
    <location>
        <begin position="722"/>
        <end position="744"/>
    </location>
</feature>
<proteinExistence type="predicted"/>
<feature type="region of interest" description="Disordered" evidence="1">
    <location>
        <begin position="71"/>
        <end position="118"/>
    </location>
</feature>
<feature type="compositionally biased region" description="Low complexity" evidence="1">
    <location>
        <begin position="71"/>
        <end position="92"/>
    </location>
</feature>
<dbReference type="VEuPathDB" id="CryptoDB:Vbra_5666"/>
<keyword evidence="2" id="KW-1133">Transmembrane helix</keyword>
<evidence type="ECO:0000256" key="1">
    <source>
        <dbReference type="SAM" id="MobiDB-lite"/>
    </source>
</evidence>
<keyword evidence="2" id="KW-0472">Membrane</keyword>
<evidence type="ECO:0000313" key="3">
    <source>
        <dbReference type="EMBL" id="CEM06472.1"/>
    </source>
</evidence>